<comment type="caution">
    <text evidence="1">The sequence shown here is derived from an EMBL/GenBank/DDBJ whole genome shotgun (WGS) entry which is preliminary data.</text>
</comment>
<name>A0ABD2PHZ3_9PLAT</name>
<keyword evidence="2" id="KW-1185">Reference proteome</keyword>
<dbReference type="AlphaFoldDB" id="A0ABD2PHZ3"/>
<evidence type="ECO:0000313" key="2">
    <source>
        <dbReference type="Proteomes" id="UP001626550"/>
    </source>
</evidence>
<evidence type="ECO:0000313" key="1">
    <source>
        <dbReference type="EMBL" id="KAL3306902.1"/>
    </source>
</evidence>
<proteinExistence type="predicted"/>
<feature type="non-terminal residue" evidence="1">
    <location>
        <position position="134"/>
    </location>
</feature>
<dbReference type="EMBL" id="JBJKFK010009121">
    <property type="protein sequence ID" value="KAL3306902.1"/>
    <property type="molecule type" value="Genomic_DNA"/>
</dbReference>
<sequence length="134" mass="15120">STHNGDPVKTALLNIRDPTFSALPLKISIGMRELLQFPTAFCDLDWTPFKSPKQDFEYVKGLFCKAGEETKFKIFSNAPQLTVIDIEYLIDLVGETRKNAKPIPLRKLFEDKVDPAVQNLIHKSEKVFLLAPTG</sequence>
<organism evidence="1 2">
    <name type="scientific">Cichlidogyrus casuarinus</name>
    <dbReference type="NCBI Taxonomy" id="1844966"/>
    <lineage>
        <taxon>Eukaryota</taxon>
        <taxon>Metazoa</taxon>
        <taxon>Spiralia</taxon>
        <taxon>Lophotrochozoa</taxon>
        <taxon>Platyhelminthes</taxon>
        <taxon>Monogenea</taxon>
        <taxon>Monopisthocotylea</taxon>
        <taxon>Dactylogyridea</taxon>
        <taxon>Ancyrocephalidae</taxon>
        <taxon>Cichlidogyrus</taxon>
    </lineage>
</organism>
<feature type="non-terminal residue" evidence="1">
    <location>
        <position position="1"/>
    </location>
</feature>
<protein>
    <submittedName>
        <fullName evidence="1">Uncharacterized protein</fullName>
    </submittedName>
</protein>
<reference evidence="1 2" key="1">
    <citation type="submission" date="2024-11" db="EMBL/GenBank/DDBJ databases">
        <title>Adaptive evolution of stress response genes in parasites aligns with host niche diversity.</title>
        <authorList>
            <person name="Hahn C."/>
            <person name="Resl P."/>
        </authorList>
    </citation>
    <scope>NUCLEOTIDE SEQUENCE [LARGE SCALE GENOMIC DNA]</scope>
    <source>
        <strain evidence="1">EGGRZ-B1_66</strain>
        <tissue evidence="1">Body</tissue>
    </source>
</reference>
<dbReference type="Proteomes" id="UP001626550">
    <property type="component" value="Unassembled WGS sequence"/>
</dbReference>
<gene>
    <name evidence="1" type="ORF">Ciccas_014602</name>
</gene>
<accession>A0ABD2PHZ3</accession>